<accession>A0A444XTP7</accession>
<sequence length="145" mass="17624">MIEDYKMFIPFLDLKKIASHPYIFAHVCYSEHLWLWVADVRKKKFYILDPYYKTCPSEPRMKLNKFVGYVISRMRVYTGGHLSRKKIVKLNRHTLTFQAKKQYKSFTLKIVFSLAVFLKTLKKRKYEWDNWTQPEVDHFRVEFAS</sequence>
<reference evidence="1 2" key="1">
    <citation type="submission" date="2019-01" db="EMBL/GenBank/DDBJ databases">
        <title>Sequencing of cultivated peanut Arachis hypogaea provides insights into genome evolution and oil improvement.</title>
        <authorList>
            <person name="Chen X."/>
        </authorList>
    </citation>
    <scope>NUCLEOTIDE SEQUENCE [LARGE SCALE GENOMIC DNA]</scope>
    <source>
        <strain evidence="2">cv. Fuhuasheng</strain>
        <tissue evidence="1">Leaves</tissue>
    </source>
</reference>
<evidence type="ECO:0000313" key="2">
    <source>
        <dbReference type="Proteomes" id="UP000289738"/>
    </source>
</evidence>
<protein>
    <recommendedName>
        <fullName evidence="3">Ubiquitin-like protease family profile domain-containing protein</fullName>
    </recommendedName>
</protein>
<gene>
    <name evidence="1" type="ORF">Ahy_B09g099090</name>
</gene>
<comment type="caution">
    <text evidence="1">The sequence shown here is derived from an EMBL/GenBank/DDBJ whole genome shotgun (WGS) entry which is preliminary data.</text>
</comment>
<dbReference type="EMBL" id="SDMP01000019">
    <property type="protein sequence ID" value="RYQ92845.1"/>
    <property type="molecule type" value="Genomic_DNA"/>
</dbReference>
<evidence type="ECO:0000313" key="1">
    <source>
        <dbReference type="EMBL" id="RYQ92845.1"/>
    </source>
</evidence>
<dbReference type="Proteomes" id="UP000289738">
    <property type="component" value="Chromosome B09"/>
</dbReference>
<keyword evidence="2" id="KW-1185">Reference proteome</keyword>
<name>A0A444XTP7_ARAHY</name>
<evidence type="ECO:0008006" key="3">
    <source>
        <dbReference type="Google" id="ProtNLM"/>
    </source>
</evidence>
<proteinExistence type="predicted"/>
<dbReference type="AlphaFoldDB" id="A0A444XTP7"/>
<organism evidence="1 2">
    <name type="scientific">Arachis hypogaea</name>
    <name type="common">Peanut</name>
    <dbReference type="NCBI Taxonomy" id="3818"/>
    <lineage>
        <taxon>Eukaryota</taxon>
        <taxon>Viridiplantae</taxon>
        <taxon>Streptophyta</taxon>
        <taxon>Embryophyta</taxon>
        <taxon>Tracheophyta</taxon>
        <taxon>Spermatophyta</taxon>
        <taxon>Magnoliopsida</taxon>
        <taxon>eudicotyledons</taxon>
        <taxon>Gunneridae</taxon>
        <taxon>Pentapetalae</taxon>
        <taxon>rosids</taxon>
        <taxon>fabids</taxon>
        <taxon>Fabales</taxon>
        <taxon>Fabaceae</taxon>
        <taxon>Papilionoideae</taxon>
        <taxon>50 kb inversion clade</taxon>
        <taxon>dalbergioids sensu lato</taxon>
        <taxon>Dalbergieae</taxon>
        <taxon>Pterocarpus clade</taxon>
        <taxon>Arachis</taxon>
    </lineage>
</organism>